<dbReference type="SUPFAM" id="SSF52540">
    <property type="entry name" value="P-loop containing nucleoside triphosphate hydrolases"/>
    <property type="match status" value="1"/>
</dbReference>
<comment type="caution">
    <text evidence="9">The sequence shown here is derived from an EMBL/GenBank/DDBJ whole genome shotgun (WGS) entry which is preliminary data.</text>
</comment>
<dbReference type="GO" id="GO:0008094">
    <property type="term" value="F:ATP-dependent activity, acting on DNA"/>
    <property type="evidence" value="ECO:0007669"/>
    <property type="project" value="TreeGrafter"/>
</dbReference>
<dbReference type="InterPro" id="IPR001841">
    <property type="entry name" value="Znf_RING"/>
</dbReference>
<evidence type="ECO:0000256" key="4">
    <source>
        <dbReference type="ARBA" id="ARBA00022806"/>
    </source>
</evidence>
<sequence length="467" mass="53097">MATSLSDLPRGPNLQMFTSHPLAAEDYLKRVCKFNNTLDAQPKTWVKDETSPGNPSPSSKIAKCCISGKYQTIMPMAPLRSRTESESLRPRPPGNCAKLVSKFKDKIDALLEEKDYYESDHRTWFCPGCEGLPTRAIITDCQHLYCDECFDALDDQEGNIDDVTRQCRACKILIKKAAFYGIYDDFNTPPLEDADLNAFYNESEGGNQDEVQDKTSDEDDVPCEEKEIDQGQDWIAAFGRSMPGAKFDVITVQVKEWLEKDSTAKIVIFTQYINSIGCYGTYVKKMDGNTPKSREISLSNFQDDYETKIMIASIKTGGLGLDISVANKCILVDLWWNEAVQDQAFFRLWRLGQQRDVECIMLMVKDSIDHWMDLIQKRKAKEIGEVMSQNALMDRNTPKELLKMFGEVTDAQRRDTPFICHPKMPLIPRPKPLPKENLLDLRLPRNGAYIRLNQLIQDTGQPAQVVI</sequence>
<evidence type="ECO:0000256" key="6">
    <source>
        <dbReference type="PROSITE-ProRule" id="PRU00175"/>
    </source>
</evidence>
<dbReference type="PANTHER" id="PTHR45626:SF17">
    <property type="entry name" value="HELICASE-LIKE TRANSCRIPTION FACTOR"/>
    <property type="match status" value="1"/>
</dbReference>
<comment type="similarity">
    <text evidence="1">Belongs to the SNF2/RAD54 helicase family.</text>
</comment>
<dbReference type="GO" id="GO:0005634">
    <property type="term" value="C:nucleus"/>
    <property type="evidence" value="ECO:0007669"/>
    <property type="project" value="TreeGrafter"/>
</dbReference>
<dbReference type="InterPro" id="IPR001650">
    <property type="entry name" value="Helicase_C-like"/>
</dbReference>
<dbReference type="PANTHER" id="PTHR45626">
    <property type="entry name" value="TRANSCRIPTION TERMINATION FACTOR 2-RELATED"/>
    <property type="match status" value="1"/>
</dbReference>
<accession>A0A9X0C3S4</accession>
<dbReference type="EMBL" id="JAPWDS010000005">
    <property type="protein sequence ID" value="KAJ5496419.1"/>
    <property type="molecule type" value="Genomic_DNA"/>
</dbReference>
<keyword evidence="4" id="KW-0347">Helicase</keyword>
<evidence type="ECO:0000256" key="3">
    <source>
        <dbReference type="ARBA" id="ARBA00022801"/>
    </source>
</evidence>
<dbReference type="GO" id="GO:0006281">
    <property type="term" value="P:DNA repair"/>
    <property type="evidence" value="ECO:0007669"/>
    <property type="project" value="TreeGrafter"/>
</dbReference>
<name>A0A9X0C3S4_9EURO</name>
<keyword evidence="6" id="KW-0862">Zinc</keyword>
<keyword evidence="5" id="KW-0067">ATP-binding</keyword>
<evidence type="ECO:0000256" key="2">
    <source>
        <dbReference type="ARBA" id="ARBA00022741"/>
    </source>
</evidence>
<evidence type="ECO:0000259" key="7">
    <source>
        <dbReference type="PROSITE" id="PS50089"/>
    </source>
</evidence>
<feature type="domain" description="RING-type" evidence="7">
    <location>
        <begin position="126"/>
        <end position="171"/>
    </location>
</feature>
<feature type="domain" description="Helicase C-terminal" evidence="8">
    <location>
        <begin position="253"/>
        <end position="405"/>
    </location>
</feature>
<keyword evidence="6" id="KW-0863">Zinc-finger</keyword>
<keyword evidence="10" id="KW-1185">Reference proteome</keyword>
<dbReference type="PROSITE" id="PS50089">
    <property type="entry name" value="ZF_RING_2"/>
    <property type="match status" value="1"/>
</dbReference>
<reference evidence="9" key="2">
    <citation type="journal article" date="2023" name="IMA Fungus">
        <title>Comparative genomic study of the Penicillium genus elucidates a diverse pangenome and 15 lateral gene transfer events.</title>
        <authorList>
            <person name="Petersen C."/>
            <person name="Sorensen T."/>
            <person name="Nielsen M.R."/>
            <person name="Sondergaard T.E."/>
            <person name="Sorensen J.L."/>
            <person name="Fitzpatrick D.A."/>
            <person name="Frisvad J.C."/>
            <person name="Nielsen K.L."/>
        </authorList>
    </citation>
    <scope>NUCLEOTIDE SEQUENCE</scope>
    <source>
        <strain evidence="9">IBT 29495</strain>
    </source>
</reference>
<keyword evidence="3" id="KW-0378">Hydrolase</keyword>
<protein>
    <recommendedName>
        <fullName evidence="11">Helicase C-terminal domain-containing protein</fullName>
    </recommendedName>
</protein>
<gene>
    <name evidence="9" type="ORF">N7463_008406</name>
</gene>
<evidence type="ECO:0000259" key="8">
    <source>
        <dbReference type="PROSITE" id="PS51194"/>
    </source>
</evidence>
<dbReference type="InterPro" id="IPR013083">
    <property type="entry name" value="Znf_RING/FYVE/PHD"/>
</dbReference>
<dbReference type="InterPro" id="IPR027417">
    <property type="entry name" value="P-loop_NTPase"/>
</dbReference>
<evidence type="ECO:0000313" key="9">
    <source>
        <dbReference type="EMBL" id="KAJ5496419.1"/>
    </source>
</evidence>
<dbReference type="InterPro" id="IPR050628">
    <property type="entry name" value="SNF2_RAD54_helicase_TF"/>
</dbReference>
<evidence type="ECO:0000256" key="1">
    <source>
        <dbReference type="ARBA" id="ARBA00007025"/>
    </source>
</evidence>
<dbReference type="OrthoDB" id="1699231at2759"/>
<dbReference type="Pfam" id="PF00271">
    <property type="entry name" value="Helicase_C"/>
    <property type="match status" value="1"/>
</dbReference>
<evidence type="ECO:0000313" key="10">
    <source>
        <dbReference type="Proteomes" id="UP001149954"/>
    </source>
</evidence>
<organism evidence="9 10">
    <name type="scientific">Penicillium fimorum</name>
    <dbReference type="NCBI Taxonomy" id="1882269"/>
    <lineage>
        <taxon>Eukaryota</taxon>
        <taxon>Fungi</taxon>
        <taxon>Dikarya</taxon>
        <taxon>Ascomycota</taxon>
        <taxon>Pezizomycotina</taxon>
        <taxon>Eurotiomycetes</taxon>
        <taxon>Eurotiomycetidae</taxon>
        <taxon>Eurotiales</taxon>
        <taxon>Aspergillaceae</taxon>
        <taxon>Penicillium</taxon>
    </lineage>
</organism>
<dbReference type="Gene3D" id="3.30.40.10">
    <property type="entry name" value="Zinc/RING finger domain, C3HC4 (zinc finger)"/>
    <property type="match status" value="1"/>
</dbReference>
<keyword evidence="6" id="KW-0479">Metal-binding</keyword>
<evidence type="ECO:0008006" key="11">
    <source>
        <dbReference type="Google" id="ProtNLM"/>
    </source>
</evidence>
<dbReference type="InterPro" id="IPR049730">
    <property type="entry name" value="SNF2/RAD54-like_C"/>
</dbReference>
<dbReference type="GO" id="GO:0016787">
    <property type="term" value="F:hydrolase activity"/>
    <property type="evidence" value="ECO:0007669"/>
    <property type="project" value="UniProtKB-KW"/>
</dbReference>
<dbReference type="SUPFAM" id="SSF57850">
    <property type="entry name" value="RING/U-box"/>
    <property type="match status" value="1"/>
</dbReference>
<dbReference type="PROSITE" id="PS51194">
    <property type="entry name" value="HELICASE_CTER"/>
    <property type="match status" value="1"/>
</dbReference>
<dbReference type="GO" id="GO:0008270">
    <property type="term" value="F:zinc ion binding"/>
    <property type="evidence" value="ECO:0007669"/>
    <property type="project" value="UniProtKB-KW"/>
</dbReference>
<evidence type="ECO:0000256" key="5">
    <source>
        <dbReference type="ARBA" id="ARBA00022840"/>
    </source>
</evidence>
<proteinExistence type="inferred from homology"/>
<dbReference type="CDD" id="cd18793">
    <property type="entry name" value="SF2_C_SNF"/>
    <property type="match status" value="1"/>
</dbReference>
<dbReference type="Gene3D" id="3.40.50.300">
    <property type="entry name" value="P-loop containing nucleotide triphosphate hydrolases"/>
    <property type="match status" value="1"/>
</dbReference>
<dbReference type="AlphaFoldDB" id="A0A9X0C3S4"/>
<reference evidence="9" key="1">
    <citation type="submission" date="2022-12" db="EMBL/GenBank/DDBJ databases">
        <authorList>
            <person name="Petersen C."/>
        </authorList>
    </citation>
    <scope>NUCLEOTIDE SEQUENCE</scope>
    <source>
        <strain evidence="9">IBT 29495</strain>
    </source>
</reference>
<dbReference type="GO" id="GO:0004386">
    <property type="term" value="F:helicase activity"/>
    <property type="evidence" value="ECO:0007669"/>
    <property type="project" value="UniProtKB-KW"/>
</dbReference>
<keyword evidence="2" id="KW-0547">Nucleotide-binding</keyword>
<dbReference type="Proteomes" id="UP001149954">
    <property type="component" value="Unassembled WGS sequence"/>
</dbReference>
<dbReference type="GO" id="GO:0005524">
    <property type="term" value="F:ATP binding"/>
    <property type="evidence" value="ECO:0007669"/>
    <property type="project" value="UniProtKB-KW"/>
</dbReference>